<organism evidence="1">
    <name type="scientific">Zooxanthella nutricula</name>
    <dbReference type="NCBI Taxonomy" id="1333877"/>
    <lineage>
        <taxon>Eukaryota</taxon>
        <taxon>Sar</taxon>
        <taxon>Alveolata</taxon>
        <taxon>Dinophyceae</taxon>
        <taxon>Peridiniales</taxon>
        <taxon>Peridiniales incertae sedis</taxon>
        <taxon>Zooxanthella</taxon>
    </lineage>
</organism>
<sequence length="348" mass="37248">MLPWLTDPASAGLELTALQHYRSYLDALKPHPADAGPVLAAVRAARAEAAADLEFCEKRLKDHQTTCTDVLEQSLKAEIAAKTQGLEQRLKADIAARAEGLDQGVRADVAAKAEGLAKGLKADIAAKAEGLESSLKAGTTAAFDGLEKRLLADSEAKTDALGRTLKAALSTEAEFLDKNMKTYCAGKVDSLEKVTAQGIEKVLKALEHETLPKTLSDILGKFQDAQADDAGMRLQLTQLERLMRDTQNSVSVLGGELQGPYKSVALVEAAIQERMREVVSVVTRVSNQLAALQPGRAGKGGWQWVKVWHDQPESSSSVRPCLTMGVDGSALGQSQYVDAQVILPPKRA</sequence>
<dbReference type="AlphaFoldDB" id="A0A7S2QMQ1"/>
<protein>
    <submittedName>
        <fullName evidence="1">Uncharacterized protein</fullName>
    </submittedName>
</protein>
<evidence type="ECO:0000313" key="1">
    <source>
        <dbReference type="EMBL" id="CAD9646677.1"/>
    </source>
</evidence>
<name>A0A7S2QMQ1_9DINO</name>
<proteinExistence type="predicted"/>
<reference evidence="1" key="1">
    <citation type="submission" date="2021-01" db="EMBL/GenBank/DDBJ databases">
        <authorList>
            <person name="Corre E."/>
            <person name="Pelletier E."/>
            <person name="Niang G."/>
            <person name="Scheremetjew M."/>
            <person name="Finn R."/>
            <person name="Kale V."/>
            <person name="Holt S."/>
            <person name="Cochrane G."/>
            <person name="Meng A."/>
            <person name="Brown T."/>
            <person name="Cohen L."/>
        </authorList>
    </citation>
    <scope>NUCLEOTIDE SEQUENCE</scope>
    <source>
        <strain evidence="1">RCC3387</strain>
    </source>
</reference>
<accession>A0A7S2QMQ1</accession>
<dbReference type="EMBL" id="HBGW01102030">
    <property type="protein sequence ID" value="CAD9646677.1"/>
    <property type="molecule type" value="Transcribed_RNA"/>
</dbReference>
<gene>
    <name evidence="1" type="ORF">BRAN1462_LOCUS64499</name>
</gene>